<organism evidence="1 2">
    <name type="scientific">Salinimicrobium flavum</name>
    <dbReference type="NCBI Taxonomy" id="1737065"/>
    <lineage>
        <taxon>Bacteria</taxon>
        <taxon>Pseudomonadati</taxon>
        <taxon>Bacteroidota</taxon>
        <taxon>Flavobacteriia</taxon>
        <taxon>Flavobacteriales</taxon>
        <taxon>Flavobacteriaceae</taxon>
        <taxon>Salinimicrobium</taxon>
    </lineage>
</organism>
<comment type="caution">
    <text evidence="1">The sequence shown here is derived from an EMBL/GenBank/DDBJ whole genome shotgun (WGS) entry which is preliminary data.</text>
</comment>
<evidence type="ECO:0000313" key="2">
    <source>
        <dbReference type="Proteomes" id="UP001597468"/>
    </source>
</evidence>
<protein>
    <submittedName>
        <fullName evidence="1">Glycosyltransferase</fullName>
    </submittedName>
</protein>
<evidence type="ECO:0000313" key="1">
    <source>
        <dbReference type="EMBL" id="MFD2517942.1"/>
    </source>
</evidence>
<proteinExistence type="predicted"/>
<gene>
    <name evidence="1" type="ORF">ACFSTG_08565</name>
</gene>
<sequence length="331" mass="39399">MNREENISFCTIITADYAPYALVLHDSLCRFNKTFHFSVFLSKGGLSEAFEKEFLRRKYVQLYDFKDLQNFSYAKDLKDKYCEERHDAFRWGMKPVFINFLLESFEKVIYLDCDIYFFSDFHFLYEELNHVALLLTPHWRNSNPLVEYDNFKLNFLEGLYNAGFIGASRGAELALNWWAKMILFKCEVNTAEGFYDDQRYLDLLPVLFENTGILRHKGCNVANWNKILCNRTLNDNGEVTINNHFPIVFVHFTNSLLTGVFYKNDKLLSFHLEQYRDNLLKYSDVDIIEEFSKKVRFKKLWSEEDFTPERQTITIAKRIRSLVKKIYKKIS</sequence>
<dbReference type="RefSeq" id="WP_380751117.1">
    <property type="nucleotide sequence ID" value="NZ_JBHULT010000008.1"/>
</dbReference>
<accession>A0ABW5IW99</accession>
<dbReference type="EMBL" id="JBHULT010000008">
    <property type="protein sequence ID" value="MFD2517942.1"/>
    <property type="molecule type" value="Genomic_DNA"/>
</dbReference>
<name>A0ABW5IW99_9FLAO</name>
<dbReference type="Proteomes" id="UP001597468">
    <property type="component" value="Unassembled WGS sequence"/>
</dbReference>
<keyword evidence="2" id="KW-1185">Reference proteome</keyword>
<reference evidence="2" key="1">
    <citation type="journal article" date="2019" name="Int. J. Syst. Evol. Microbiol.">
        <title>The Global Catalogue of Microorganisms (GCM) 10K type strain sequencing project: providing services to taxonomists for standard genome sequencing and annotation.</title>
        <authorList>
            <consortium name="The Broad Institute Genomics Platform"/>
            <consortium name="The Broad Institute Genome Sequencing Center for Infectious Disease"/>
            <person name="Wu L."/>
            <person name="Ma J."/>
        </authorList>
    </citation>
    <scope>NUCLEOTIDE SEQUENCE [LARGE SCALE GENOMIC DNA]</scope>
    <source>
        <strain evidence="2">KCTC 42585</strain>
    </source>
</reference>
<dbReference type="Pfam" id="PF01501">
    <property type="entry name" value="Glyco_transf_8"/>
    <property type="match status" value="1"/>
</dbReference>
<dbReference type="InterPro" id="IPR029044">
    <property type="entry name" value="Nucleotide-diphossugar_trans"/>
</dbReference>
<dbReference type="SUPFAM" id="SSF53448">
    <property type="entry name" value="Nucleotide-diphospho-sugar transferases"/>
    <property type="match status" value="1"/>
</dbReference>
<dbReference type="Gene3D" id="3.90.550.10">
    <property type="entry name" value="Spore Coat Polysaccharide Biosynthesis Protein SpsA, Chain A"/>
    <property type="match status" value="1"/>
</dbReference>
<dbReference type="InterPro" id="IPR002495">
    <property type="entry name" value="Glyco_trans_8"/>
</dbReference>